<dbReference type="AlphaFoldDB" id="A0A4Y6V0B0"/>
<protein>
    <submittedName>
        <fullName evidence="1">Uncharacterized protein</fullName>
    </submittedName>
</protein>
<keyword evidence="2" id="KW-1185">Reference proteome</keyword>
<dbReference type="Proteomes" id="UP000316968">
    <property type="component" value="Chromosome"/>
</dbReference>
<dbReference type="KEGG" id="saca:FFV09_22745"/>
<gene>
    <name evidence="1" type="ORF">FFV09_22745</name>
</gene>
<dbReference type="RefSeq" id="WP_141449970.1">
    <property type="nucleotide sequence ID" value="NZ_CP041217.1"/>
</dbReference>
<dbReference type="OrthoDB" id="2453606at2"/>
<name>A0A4Y6V0B0_SACBS</name>
<reference evidence="1 2" key="1">
    <citation type="submission" date="2019-06" db="EMBL/GenBank/DDBJ databases">
        <title>Saccharibacillus brassicae sp. nov., an endophytic bacterium isolated from Chinese cabbage seeds (Brassica pekinensis).</title>
        <authorList>
            <person name="Jiang L."/>
            <person name="Lee J."/>
            <person name="Kim S.W."/>
        </authorList>
    </citation>
    <scope>NUCLEOTIDE SEQUENCE [LARGE SCALE GENOMIC DNA]</scope>
    <source>
        <strain evidence="2">KCTC 43072 / ATSA2</strain>
    </source>
</reference>
<accession>A0A4Y6V0B0</accession>
<organism evidence="1 2">
    <name type="scientific">Saccharibacillus brassicae</name>
    <dbReference type="NCBI Taxonomy" id="2583377"/>
    <lineage>
        <taxon>Bacteria</taxon>
        <taxon>Bacillati</taxon>
        <taxon>Bacillota</taxon>
        <taxon>Bacilli</taxon>
        <taxon>Bacillales</taxon>
        <taxon>Paenibacillaceae</taxon>
        <taxon>Saccharibacillus</taxon>
    </lineage>
</organism>
<evidence type="ECO:0000313" key="1">
    <source>
        <dbReference type="EMBL" id="QDH23433.1"/>
    </source>
</evidence>
<sequence>MKKGKKTMLAFGVLIVLLLFSGFLIAHFQQNNSRSILSVEELAINEASLDEHSLSIRGSILASAKSYRGYHYTIKQNDAYIQIEGGLVTKKYPSGDFNITIEDPDLKNVKAVYIKSKNREKHVGPF</sequence>
<dbReference type="EMBL" id="CP041217">
    <property type="protein sequence ID" value="QDH23433.1"/>
    <property type="molecule type" value="Genomic_DNA"/>
</dbReference>
<evidence type="ECO:0000313" key="2">
    <source>
        <dbReference type="Proteomes" id="UP000316968"/>
    </source>
</evidence>
<proteinExistence type="predicted"/>